<feature type="domain" description="DSBA-like thioredoxin" evidence="3">
    <location>
        <begin position="5"/>
        <end position="195"/>
    </location>
</feature>
<protein>
    <recommendedName>
        <fullName evidence="1">2-hydroxychromene-2-carboxylate isomerase</fullName>
        <ecNumber evidence="1">5.99.1.4</ecNumber>
    </recommendedName>
</protein>
<proteinExistence type="inferred from homology"/>
<name>A0A1Y2L787_9PROT</name>
<comment type="similarity">
    <text evidence="1">Belongs to the GST superfamily. NadH family.</text>
</comment>
<sequence length="204" mass="23314">MSTPIIHYFFVQSPWAFFGFRRATEIARKHNTPIIHKPVRSADVWQHGGGVPLAKRPIPRQEYRLVELKRWSDFLGIPINFHPAHFPVDETLAARTIIAVQEDGKNPAGLIETLMGDIWLRERDITAPQTVREALISNNLSGEYLDHADYPAIAKIYETNSEAAKTDNIFGVPTYFVNGEMFWGQDRLEFVNRALSKQDEPIQT</sequence>
<evidence type="ECO:0000256" key="1">
    <source>
        <dbReference type="PIRNR" id="PIRNR006386"/>
    </source>
</evidence>
<evidence type="ECO:0000313" key="5">
    <source>
        <dbReference type="Proteomes" id="UP000193396"/>
    </source>
</evidence>
<dbReference type="AlphaFoldDB" id="A0A1Y2L787"/>
<keyword evidence="5" id="KW-1185">Reference proteome</keyword>
<dbReference type="EMBL" id="JFKB01000017">
    <property type="protein sequence ID" value="OSQ44870.1"/>
    <property type="molecule type" value="Genomic_DNA"/>
</dbReference>
<evidence type="ECO:0000259" key="3">
    <source>
        <dbReference type="Pfam" id="PF01323"/>
    </source>
</evidence>
<comment type="caution">
    <text evidence="4">The sequence shown here is derived from an EMBL/GenBank/DDBJ whole genome shotgun (WGS) entry which is preliminary data.</text>
</comment>
<dbReference type="GO" id="GO:1901170">
    <property type="term" value="P:naphthalene catabolic process"/>
    <property type="evidence" value="ECO:0007669"/>
    <property type="project" value="InterPro"/>
</dbReference>
<dbReference type="Proteomes" id="UP000193396">
    <property type="component" value="Unassembled WGS sequence"/>
</dbReference>
<dbReference type="GO" id="GO:0004364">
    <property type="term" value="F:glutathione transferase activity"/>
    <property type="evidence" value="ECO:0007669"/>
    <property type="project" value="TreeGrafter"/>
</dbReference>
<dbReference type="RefSeq" id="WP_085620605.1">
    <property type="nucleotide sequence ID" value="NZ_CAXBPE010000012.1"/>
</dbReference>
<dbReference type="InterPro" id="IPR036249">
    <property type="entry name" value="Thioredoxin-like_sf"/>
</dbReference>
<dbReference type="InterPro" id="IPR051924">
    <property type="entry name" value="GST_Kappa/NadH"/>
</dbReference>
<accession>A0A1Y2L787</accession>
<dbReference type="Gene3D" id="3.40.30.10">
    <property type="entry name" value="Glutaredoxin"/>
    <property type="match status" value="1"/>
</dbReference>
<dbReference type="InterPro" id="IPR014440">
    <property type="entry name" value="HCCAis_GSTk"/>
</dbReference>
<dbReference type="PANTHER" id="PTHR42943">
    <property type="entry name" value="GLUTATHIONE S-TRANSFERASE KAPPA"/>
    <property type="match status" value="1"/>
</dbReference>
<dbReference type="SUPFAM" id="SSF52833">
    <property type="entry name" value="Thioredoxin-like"/>
    <property type="match status" value="1"/>
</dbReference>
<dbReference type="PANTHER" id="PTHR42943:SF13">
    <property type="entry name" value="GLUTATHIONE S-TRANSFERASE KAPPA-RELATED"/>
    <property type="match status" value="1"/>
</dbReference>
<dbReference type="GO" id="GO:0018845">
    <property type="term" value="F:2-hydroxychromene-2-carboxylate isomerase activity"/>
    <property type="evidence" value="ECO:0007669"/>
    <property type="project" value="UniProtKB-UniRule"/>
</dbReference>
<dbReference type="CDD" id="cd03022">
    <property type="entry name" value="DsbA_HCCA_Iso"/>
    <property type="match status" value="1"/>
</dbReference>
<gene>
    <name evidence="4" type="ORF">TALK_18315</name>
</gene>
<keyword evidence="1" id="KW-0413">Isomerase</keyword>
<dbReference type="Pfam" id="PF01323">
    <property type="entry name" value="DSBA"/>
    <property type="match status" value="1"/>
</dbReference>
<dbReference type="OrthoDB" id="5244108at2"/>
<reference evidence="4 5" key="1">
    <citation type="submission" date="2014-03" db="EMBL/GenBank/DDBJ databases">
        <title>The draft genome sequence of Thalassospira alkalitolerans JCM 18968.</title>
        <authorList>
            <person name="Lai Q."/>
            <person name="Shao Z."/>
        </authorList>
    </citation>
    <scope>NUCLEOTIDE SEQUENCE [LARGE SCALE GENOMIC DNA]</scope>
    <source>
        <strain evidence="4 5">JCM 18968</strain>
    </source>
</reference>
<dbReference type="InterPro" id="IPR044087">
    <property type="entry name" value="NahD-like"/>
</dbReference>
<dbReference type="InterPro" id="IPR001853">
    <property type="entry name" value="DSBA-like_thioredoxin_dom"/>
</dbReference>
<evidence type="ECO:0000256" key="2">
    <source>
        <dbReference type="PIRSR" id="PIRSR006386-1"/>
    </source>
</evidence>
<feature type="active site" description="Nucleophile" evidence="2">
    <location>
        <position position="13"/>
    </location>
</feature>
<organism evidence="4 5">
    <name type="scientific">Thalassospira alkalitolerans</name>
    <dbReference type="NCBI Taxonomy" id="1293890"/>
    <lineage>
        <taxon>Bacteria</taxon>
        <taxon>Pseudomonadati</taxon>
        <taxon>Pseudomonadota</taxon>
        <taxon>Alphaproteobacteria</taxon>
        <taxon>Rhodospirillales</taxon>
        <taxon>Thalassospiraceae</taxon>
        <taxon>Thalassospira</taxon>
    </lineage>
</organism>
<comment type="catalytic activity">
    <reaction evidence="1">
        <text>2-hydroxychromene-2-carboxylate = (3E)-4-(2-hydroxyphenyl)-2-oxobut-3-enoate</text>
        <dbReference type="Rhea" id="RHEA:27401"/>
        <dbReference type="ChEBI" id="CHEBI:59350"/>
        <dbReference type="ChEBI" id="CHEBI:59353"/>
        <dbReference type="EC" id="5.99.1.4"/>
    </reaction>
</comment>
<dbReference type="EC" id="5.99.1.4" evidence="1"/>
<dbReference type="GO" id="GO:0006749">
    <property type="term" value="P:glutathione metabolic process"/>
    <property type="evidence" value="ECO:0007669"/>
    <property type="project" value="TreeGrafter"/>
</dbReference>
<dbReference type="PIRSF" id="PIRSF006386">
    <property type="entry name" value="HCCAis_GSTk"/>
    <property type="match status" value="1"/>
</dbReference>
<evidence type="ECO:0000313" key="4">
    <source>
        <dbReference type="EMBL" id="OSQ44870.1"/>
    </source>
</evidence>
<dbReference type="GO" id="GO:0004602">
    <property type="term" value="F:glutathione peroxidase activity"/>
    <property type="evidence" value="ECO:0007669"/>
    <property type="project" value="TreeGrafter"/>
</dbReference>